<reference evidence="2" key="1">
    <citation type="journal article" date="2009" name="PLoS Genet.">
        <title>Sequencing, mapping, and analysis of 27,455 maize full-length cDNAs.</title>
        <authorList>
            <person name="Soderlund C."/>
            <person name="Descour A."/>
            <person name="Kudrna D."/>
            <person name="Bomhoff M."/>
            <person name="Boyd L."/>
            <person name="Currie J."/>
            <person name="Angelova A."/>
            <person name="Collura K."/>
            <person name="Wissotski M."/>
            <person name="Ashley E."/>
            <person name="Morrow D."/>
            <person name="Fernandes J."/>
            <person name="Walbot V."/>
            <person name="Yu Y."/>
        </authorList>
    </citation>
    <scope>NUCLEOTIDE SEQUENCE</scope>
    <source>
        <strain evidence="2">B73</strain>
    </source>
</reference>
<reference evidence="2" key="2">
    <citation type="submission" date="2012-06" db="EMBL/GenBank/DDBJ databases">
        <authorList>
            <person name="Yu Y."/>
            <person name="Currie J."/>
            <person name="Lomeli R."/>
            <person name="Angelova A."/>
            <person name="Collura K."/>
            <person name="Wissotski M."/>
            <person name="Campos D."/>
            <person name="Kudrna D."/>
            <person name="Golser W."/>
            <person name="Ashely E."/>
            <person name="Descour A."/>
            <person name="Fernandes J."/>
            <person name="Soderlund C."/>
            <person name="Walbot V."/>
        </authorList>
    </citation>
    <scope>NUCLEOTIDE SEQUENCE</scope>
    <source>
        <strain evidence="2">B73</strain>
    </source>
</reference>
<proteinExistence type="evidence at transcript level"/>
<dbReference type="EMBL" id="BT068426">
    <property type="protein sequence ID" value="ACN35323.1"/>
    <property type="molecule type" value="mRNA"/>
</dbReference>
<organism evidence="2">
    <name type="scientific">Zea mays</name>
    <name type="common">Maize</name>
    <dbReference type="NCBI Taxonomy" id="4577"/>
    <lineage>
        <taxon>Eukaryota</taxon>
        <taxon>Viridiplantae</taxon>
        <taxon>Streptophyta</taxon>
        <taxon>Embryophyta</taxon>
        <taxon>Tracheophyta</taxon>
        <taxon>Spermatophyta</taxon>
        <taxon>Magnoliopsida</taxon>
        <taxon>Liliopsida</taxon>
        <taxon>Poales</taxon>
        <taxon>Poaceae</taxon>
        <taxon>PACMAD clade</taxon>
        <taxon>Panicoideae</taxon>
        <taxon>Andropogonodae</taxon>
        <taxon>Andropogoneae</taxon>
        <taxon>Tripsacinae</taxon>
        <taxon>Zea</taxon>
    </lineage>
</organism>
<evidence type="ECO:0000313" key="2">
    <source>
        <dbReference type="EMBL" id="ACN35323.1"/>
    </source>
</evidence>
<dbReference type="AlphaFoldDB" id="C0PJF7"/>
<feature type="region of interest" description="Disordered" evidence="1">
    <location>
        <begin position="113"/>
        <end position="150"/>
    </location>
</feature>
<sequence length="206" mass="21695">MVAGFLHPCAVSSSWPGRLLQRSSELITTQSYTVGLLGVPGASAPSAILPFRRSFFQPSPLGVVAAPKGESGAPLAGDGDDGAELDSLRGDVATDSAAGRSMVMLRVTAGGAAPSAVGDGAADEGEKDACLRSLPRPESGRGPATVSSHSWSRSPMRALLAYVRGAPGVLRVLLRDRWSCSVFVWFLDVYRCPWARTRRLRSELQA</sequence>
<protein>
    <submittedName>
        <fullName evidence="2">Uncharacterized protein</fullName>
    </submittedName>
</protein>
<name>C0PJF7_MAIZE</name>
<evidence type="ECO:0000256" key="1">
    <source>
        <dbReference type="SAM" id="MobiDB-lite"/>
    </source>
</evidence>
<feature type="region of interest" description="Disordered" evidence="1">
    <location>
        <begin position="67"/>
        <end position="87"/>
    </location>
</feature>
<accession>C0PJF7</accession>